<comment type="pathway">
    <text evidence="6">Carbohydrate degradation; L-arabinose degradation via L-ribulose; D-xylulose 5-phosphate from L-arabinose (bacterial route): step 1/3.</text>
</comment>
<evidence type="ECO:0000256" key="6">
    <source>
        <dbReference type="HAMAP-Rule" id="MF_00519"/>
    </source>
</evidence>
<dbReference type="Pfam" id="PF24856">
    <property type="entry name" value="AraA_central"/>
    <property type="match status" value="1"/>
</dbReference>
<dbReference type="SUPFAM" id="SSF50443">
    <property type="entry name" value="FucI/AraA C-terminal domain-like"/>
    <property type="match status" value="1"/>
</dbReference>
<dbReference type="InterPro" id="IPR055390">
    <property type="entry name" value="AraA_central"/>
</dbReference>
<evidence type="ECO:0000313" key="11">
    <source>
        <dbReference type="Proteomes" id="UP000182569"/>
    </source>
</evidence>
<dbReference type="InterPro" id="IPR003762">
    <property type="entry name" value="Lara_isomerase"/>
</dbReference>
<keyword evidence="4 6" id="KW-0413">Isomerase</keyword>
<dbReference type="Proteomes" id="UP000182569">
    <property type="component" value="Chromosome"/>
</dbReference>
<keyword evidence="3 6" id="KW-0464">Manganese</keyword>
<dbReference type="SUPFAM" id="SSF53743">
    <property type="entry name" value="FucI/AraA N-terminal and middle domains"/>
    <property type="match status" value="1"/>
</dbReference>
<gene>
    <name evidence="6" type="primary">araA</name>
    <name evidence="10" type="ORF">A7L45_04895</name>
</gene>
<dbReference type="EC" id="5.3.1.4" evidence="6"/>
<evidence type="ECO:0000259" key="8">
    <source>
        <dbReference type="Pfam" id="PF11762"/>
    </source>
</evidence>
<comment type="function">
    <text evidence="6">Catalyzes the conversion of L-arabinose to L-ribulose.</text>
</comment>
<dbReference type="Gene3D" id="3.40.50.10940">
    <property type="match status" value="1"/>
</dbReference>
<feature type="binding site" evidence="6">
    <location>
        <position position="447"/>
    </location>
    <ligand>
        <name>Mn(2+)</name>
        <dbReference type="ChEBI" id="CHEBI:29035"/>
    </ligand>
</feature>
<dbReference type="PIRSF" id="PIRSF001478">
    <property type="entry name" value="L-ara_isomerase"/>
    <property type="match status" value="1"/>
</dbReference>
<comment type="similarity">
    <text evidence="6">Belongs to the arabinose isomerase family.</text>
</comment>
<dbReference type="KEGG" id="ceu:A7L45_04895"/>
<dbReference type="GO" id="GO:0005829">
    <property type="term" value="C:cytosol"/>
    <property type="evidence" value="ECO:0007669"/>
    <property type="project" value="TreeGrafter"/>
</dbReference>
<comment type="cofactor">
    <cofactor evidence="6">
        <name>Mn(2+)</name>
        <dbReference type="ChEBI" id="CHEBI:29035"/>
    </cofactor>
    <text evidence="6">Binds 1 Mn(2+) ion per subunit.</text>
</comment>
<dbReference type="AlphaFoldDB" id="A0A1J0GEW2"/>
<feature type="binding site" evidence="6">
    <location>
        <position position="348"/>
    </location>
    <ligand>
        <name>Mn(2+)</name>
        <dbReference type="ChEBI" id="CHEBI:29035"/>
    </ligand>
</feature>
<feature type="domain" description="L-arabinose isomerase central" evidence="9">
    <location>
        <begin position="177"/>
        <end position="323"/>
    </location>
</feature>
<dbReference type="EMBL" id="CP015756">
    <property type="protein sequence ID" value="APC39446.1"/>
    <property type="molecule type" value="Genomic_DNA"/>
</dbReference>
<evidence type="ECO:0000313" key="10">
    <source>
        <dbReference type="EMBL" id="APC39446.1"/>
    </source>
</evidence>
<dbReference type="InterPro" id="IPR004216">
    <property type="entry name" value="Fuc/Ara_isomerase_C"/>
</dbReference>
<dbReference type="OrthoDB" id="9765600at2"/>
<dbReference type="InterPro" id="IPR055389">
    <property type="entry name" value="AraA_N"/>
</dbReference>
<dbReference type="Pfam" id="PF11762">
    <property type="entry name" value="Arabinose_Iso_C"/>
    <property type="match status" value="1"/>
</dbReference>
<evidence type="ECO:0000256" key="4">
    <source>
        <dbReference type="ARBA" id="ARBA00023235"/>
    </source>
</evidence>
<dbReference type="PANTHER" id="PTHR38464:SF1">
    <property type="entry name" value="L-ARABINOSE ISOMERASE"/>
    <property type="match status" value="1"/>
</dbReference>
<comment type="catalytic activity">
    <reaction evidence="6">
        <text>beta-L-arabinopyranose = L-ribulose</text>
        <dbReference type="Rhea" id="RHEA:14821"/>
        <dbReference type="ChEBI" id="CHEBI:16880"/>
        <dbReference type="ChEBI" id="CHEBI:40886"/>
        <dbReference type="EC" id="5.3.1.4"/>
    </reaction>
</comment>
<evidence type="ECO:0000259" key="9">
    <source>
        <dbReference type="Pfam" id="PF24856"/>
    </source>
</evidence>
<dbReference type="PANTHER" id="PTHR38464">
    <property type="entry name" value="L-ARABINOSE ISOMERASE"/>
    <property type="match status" value="1"/>
</dbReference>
<evidence type="ECO:0000256" key="5">
    <source>
        <dbReference type="ARBA" id="ARBA00023277"/>
    </source>
</evidence>
<dbReference type="HAMAP" id="MF_00519">
    <property type="entry name" value="Arabinose_Isome"/>
    <property type="match status" value="1"/>
</dbReference>
<feature type="domain" description="L-arabinose isomerase N-terminal" evidence="7">
    <location>
        <begin position="8"/>
        <end position="170"/>
    </location>
</feature>
<keyword evidence="2 6" id="KW-0054">Arabinose catabolism</keyword>
<dbReference type="GO" id="GO:0019569">
    <property type="term" value="P:L-arabinose catabolic process to D-xylulose 5-phosphate"/>
    <property type="evidence" value="ECO:0007669"/>
    <property type="project" value="UniProtKB-UniRule"/>
</dbReference>
<dbReference type="NCBIfam" id="NF002795">
    <property type="entry name" value="PRK02929.1"/>
    <property type="match status" value="1"/>
</dbReference>
<dbReference type="InterPro" id="IPR009015">
    <property type="entry name" value="Fucose_isomerase_N/cen_sf"/>
</dbReference>
<evidence type="ECO:0000256" key="3">
    <source>
        <dbReference type="ARBA" id="ARBA00023211"/>
    </source>
</evidence>
<dbReference type="GO" id="GO:0008733">
    <property type="term" value="F:L-arabinose isomerase activity"/>
    <property type="evidence" value="ECO:0007669"/>
    <property type="project" value="UniProtKB-UniRule"/>
</dbReference>
<dbReference type="UniPathway" id="UPA00145">
    <property type="reaction ID" value="UER00565"/>
</dbReference>
<keyword evidence="5 6" id="KW-0119">Carbohydrate metabolism</keyword>
<dbReference type="STRING" id="1552.A7L45_04895"/>
<evidence type="ECO:0000256" key="2">
    <source>
        <dbReference type="ARBA" id="ARBA00022935"/>
    </source>
</evidence>
<feature type="binding site" evidence="6">
    <location>
        <position position="331"/>
    </location>
    <ligand>
        <name>Mn(2+)</name>
        <dbReference type="ChEBI" id="CHEBI:29035"/>
    </ligand>
</feature>
<reference evidence="11" key="1">
    <citation type="journal article" date="2016" name="Front. Microbiol.">
        <title>Complete Genome Sequence of Clostridium estertheticum DSM 8809, a Microbe Identified in Spoiled Vacuum Packed Beef.</title>
        <authorList>
            <person name="Yu Z."/>
            <person name="Gunn L."/>
            <person name="Brennan E."/>
            <person name="Reid R."/>
            <person name="Wall P.G."/>
            <person name="Gaora O.P."/>
            <person name="Hurley D."/>
            <person name="Bolton D."/>
            <person name="Fanning S."/>
        </authorList>
    </citation>
    <scope>NUCLEOTIDE SEQUENCE [LARGE SCALE GENOMIC DNA]</scope>
    <source>
        <strain evidence="11">DSM 8809</strain>
    </source>
</reference>
<dbReference type="RefSeq" id="WP_071611739.1">
    <property type="nucleotide sequence ID" value="NZ_CP015756.1"/>
</dbReference>
<dbReference type="GO" id="GO:0030145">
    <property type="term" value="F:manganese ion binding"/>
    <property type="evidence" value="ECO:0007669"/>
    <property type="project" value="UniProtKB-UniRule"/>
</dbReference>
<proteinExistence type="inferred from homology"/>
<dbReference type="InterPro" id="IPR038583">
    <property type="entry name" value="AraA_N_sf"/>
</dbReference>
<evidence type="ECO:0000256" key="1">
    <source>
        <dbReference type="ARBA" id="ARBA00022723"/>
    </source>
</evidence>
<organism evidence="10 11">
    <name type="scientific">Clostridium estertheticum subsp. estertheticum</name>
    <dbReference type="NCBI Taxonomy" id="1552"/>
    <lineage>
        <taxon>Bacteria</taxon>
        <taxon>Bacillati</taxon>
        <taxon>Bacillota</taxon>
        <taxon>Clostridia</taxon>
        <taxon>Eubacteriales</taxon>
        <taxon>Clostridiaceae</taxon>
        <taxon>Clostridium</taxon>
    </lineage>
</organism>
<feature type="domain" description="L-arabinose isomerase C-terminal" evidence="8">
    <location>
        <begin position="327"/>
        <end position="469"/>
    </location>
</feature>
<sequence>MLDNKKMEFWFIVGSQNLYGQDALDEVKQDSQIIADGLNKSGKLPYTIVFKSLATSADEITSLMKEVNYNDKVAGVITWMHTFSPAKMWIAGTKLLQKPLLHLATQFSEHIPWKTIDMDYMNLHQSAHGDREYGFINTRLKKHNKVIFGYWKTDEIKKEIADWMNVAVGFIISSEIKVARFGDNMRNVAVTEGDKIEAQIQFGWTVDYFAIGDLTTEISKVSEKEVDDTYEGFKKIYIMDAGENDPKYYEEHVKEQIRIEIGLKTFLDAGNYTAFTTNFEDLYGMKQLPGLAVQRLNAQGYGFAGEGDWKTAAMSRLFKVMTNNEKTGFMEDYMYEFSNGNERILGAHMLEVDPTFASDKPSIVVKPLGIGDKEDPARLIFNGSVGAGVAVSMLDLGTHYRLIINEITAVKPTEDMPNLPVAKMVWKPEPNFSDGVKAWIYSGGGHHTVVTLMLTVDQVYDWSRMVGLETVIIDHDTKLRDIMKDTTR</sequence>
<name>A0A1J0GEW2_9CLOT</name>
<evidence type="ECO:0000259" key="7">
    <source>
        <dbReference type="Pfam" id="PF02610"/>
    </source>
</evidence>
<protein>
    <recommendedName>
        <fullName evidence="6">L-arabinose isomerase</fullName>
        <ecNumber evidence="6">5.3.1.4</ecNumber>
    </recommendedName>
</protein>
<accession>A0A1J0GEW2</accession>
<keyword evidence="1 6" id="KW-0479">Metal-binding</keyword>
<dbReference type="InterPro" id="IPR024664">
    <property type="entry name" value="Ara_Isoase_C"/>
</dbReference>
<dbReference type="Pfam" id="PF02610">
    <property type="entry name" value="AraA_N"/>
    <property type="match status" value="1"/>
</dbReference>
<feature type="binding site" evidence="6">
    <location>
        <position position="306"/>
    </location>
    <ligand>
        <name>Mn(2+)</name>
        <dbReference type="ChEBI" id="CHEBI:29035"/>
    </ligand>
</feature>
<keyword evidence="11" id="KW-1185">Reference proteome</keyword>